<dbReference type="GO" id="GO:0009254">
    <property type="term" value="P:peptidoglycan turnover"/>
    <property type="evidence" value="ECO:0007669"/>
    <property type="project" value="TreeGrafter"/>
</dbReference>
<dbReference type="PANTHER" id="PTHR30480">
    <property type="entry name" value="BETA-HEXOSAMINIDASE-RELATED"/>
    <property type="match status" value="1"/>
</dbReference>
<dbReference type="InterPro" id="IPR050226">
    <property type="entry name" value="NagZ_Beta-hexosaminidase"/>
</dbReference>
<feature type="domain" description="Glycoside hydrolase family 3 N-terminal" evidence="6">
    <location>
        <begin position="50"/>
        <end position="370"/>
    </location>
</feature>
<sequence length="403" mass="42653">MRQWRHFYRLGLLLGCLGLAGGCTGPQNDVPPPPAATPDPIQTQIQRMNTDEKIGQLLLIGLEGRTLDAPVRELIANRHIGGIILFKRNVGSLEQTIGLLNALKAANGSNAAPLFLSVDQEGGAVSRLPAAFAALPDNRHIGQANNPQLAKRIGELLGEELRLLGMNMNYAPVLDVDSNPDNPVIGPRSYGASAALVADLGTQAMKGMQGAGVVPVVKHFPGHGDTGVDSHLELPVVSKPLEELRKLELLPFRRAVQEGADAVMVAHLLIPALDNAAPASFSEPVIDGLLRQELGFQGVVMTDDLTMGAITKHFDIGEAAVRTILAGGDLVMVAHGADRALHVLDALKQAAADGTLTEERLNTSVSRILALKKKYGLSDKAVSTPDPGTLNAAIRKLLEANNL</sequence>
<dbReference type="Gene3D" id="3.20.20.300">
    <property type="entry name" value="Glycoside hydrolase, family 3, N-terminal domain"/>
    <property type="match status" value="1"/>
</dbReference>
<protein>
    <recommendedName>
        <fullName evidence="3">beta-N-acetylhexosaminidase</fullName>
        <ecNumber evidence="3">3.2.1.52</ecNumber>
    </recommendedName>
</protein>
<keyword evidence="8" id="KW-1185">Reference proteome</keyword>
<comment type="caution">
    <text evidence="7">The sequence shown here is derived from an EMBL/GenBank/DDBJ whole genome shotgun (WGS) entry which is preliminary data.</text>
</comment>
<dbReference type="EC" id="3.2.1.52" evidence="3"/>
<keyword evidence="4 7" id="KW-0378">Hydrolase</keyword>
<comment type="catalytic activity">
    <reaction evidence="1">
        <text>Hydrolysis of terminal non-reducing N-acetyl-D-hexosamine residues in N-acetyl-beta-D-hexosaminides.</text>
        <dbReference type="EC" id="3.2.1.52"/>
    </reaction>
</comment>
<evidence type="ECO:0000256" key="5">
    <source>
        <dbReference type="ARBA" id="ARBA00023295"/>
    </source>
</evidence>
<dbReference type="AlphaFoldDB" id="A0A7X2ZBG5"/>
<evidence type="ECO:0000256" key="3">
    <source>
        <dbReference type="ARBA" id="ARBA00012663"/>
    </source>
</evidence>
<dbReference type="EMBL" id="WNZX01000011">
    <property type="protein sequence ID" value="MUG71879.1"/>
    <property type="molecule type" value="Genomic_DNA"/>
</dbReference>
<dbReference type="InterPro" id="IPR001764">
    <property type="entry name" value="Glyco_hydro_3_N"/>
</dbReference>
<organism evidence="7 8">
    <name type="scientific">Paenibacillus validus</name>
    <dbReference type="NCBI Taxonomy" id="44253"/>
    <lineage>
        <taxon>Bacteria</taxon>
        <taxon>Bacillati</taxon>
        <taxon>Bacillota</taxon>
        <taxon>Bacilli</taxon>
        <taxon>Bacillales</taxon>
        <taxon>Paenibacillaceae</taxon>
        <taxon>Paenibacillus</taxon>
    </lineage>
</organism>
<evidence type="ECO:0000313" key="7">
    <source>
        <dbReference type="EMBL" id="MUG71879.1"/>
    </source>
</evidence>
<reference evidence="7 8" key="1">
    <citation type="submission" date="2019-11" db="EMBL/GenBank/DDBJ databases">
        <title>Draft genome sequences of five Paenibacillus species of dairy origin.</title>
        <authorList>
            <person name="Olajide A.M."/>
            <person name="Chen S."/>
            <person name="Lapointe G."/>
        </authorList>
    </citation>
    <scope>NUCLEOTIDE SEQUENCE [LARGE SCALE GENOMIC DNA]</scope>
    <source>
        <strain evidence="7 8">2CS3</strain>
    </source>
</reference>
<proteinExistence type="inferred from homology"/>
<dbReference type="PROSITE" id="PS00775">
    <property type="entry name" value="GLYCOSYL_HYDROL_F3"/>
    <property type="match status" value="1"/>
</dbReference>
<dbReference type="InterPro" id="IPR017853">
    <property type="entry name" value="GH"/>
</dbReference>
<keyword evidence="5 7" id="KW-0326">Glycosidase</keyword>
<dbReference type="SUPFAM" id="SSF51445">
    <property type="entry name" value="(Trans)glycosidases"/>
    <property type="match status" value="1"/>
</dbReference>
<evidence type="ECO:0000256" key="2">
    <source>
        <dbReference type="ARBA" id="ARBA00005336"/>
    </source>
</evidence>
<dbReference type="PANTHER" id="PTHR30480:SF13">
    <property type="entry name" value="BETA-HEXOSAMINIDASE"/>
    <property type="match status" value="1"/>
</dbReference>
<dbReference type="InterPro" id="IPR019800">
    <property type="entry name" value="Glyco_hydro_3_AS"/>
</dbReference>
<gene>
    <name evidence="7" type="primary">nagZ</name>
    <name evidence="7" type="ORF">GNP93_14490</name>
</gene>
<dbReference type="Pfam" id="PF00933">
    <property type="entry name" value="Glyco_hydro_3"/>
    <property type="match status" value="1"/>
</dbReference>
<dbReference type="PROSITE" id="PS51257">
    <property type="entry name" value="PROKAR_LIPOPROTEIN"/>
    <property type="match status" value="1"/>
</dbReference>
<evidence type="ECO:0000313" key="8">
    <source>
        <dbReference type="Proteomes" id="UP000450917"/>
    </source>
</evidence>
<dbReference type="NCBIfam" id="NF003740">
    <property type="entry name" value="PRK05337.1"/>
    <property type="match status" value="1"/>
</dbReference>
<evidence type="ECO:0000256" key="4">
    <source>
        <dbReference type="ARBA" id="ARBA00022801"/>
    </source>
</evidence>
<dbReference type="Proteomes" id="UP000450917">
    <property type="component" value="Unassembled WGS sequence"/>
</dbReference>
<accession>A0A7X2ZBG5</accession>
<comment type="similarity">
    <text evidence="2">Belongs to the glycosyl hydrolase 3 family.</text>
</comment>
<name>A0A7X2ZBG5_9BACL</name>
<evidence type="ECO:0000256" key="1">
    <source>
        <dbReference type="ARBA" id="ARBA00001231"/>
    </source>
</evidence>
<dbReference type="GO" id="GO:0005975">
    <property type="term" value="P:carbohydrate metabolic process"/>
    <property type="evidence" value="ECO:0007669"/>
    <property type="project" value="InterPro"/>
</dbReference>
<dbReference type="RefSeq" id="WP_155614923.1">
    <property type="nucleotide sequence ID" value="NZ_WNZX01000011.1"/>
</dbReference>
<evidence type="ECO:0000259" key="6">
    <source>
        <dbReference type="Pfam" id="PF00933"/>
    </source>
</evidence>
<dbReference type="InterPro" id="IPR036962">
    <property type="entry name" value="Glyco_hydro_3_N_sf"/>
</dbReference>
<dbReference type="GO" id="GO:0004563">
    <property type="term" value="F:beta-N-acetylhexosaminidase activity"/>
    <property type="evidence" value="ECO:0007669"/>
    <property type="project" value="UniProtKB-EC"/>
</dbReference>